<dbReference type="Pfam" id="PF05524">
    <property type="entry name" value="PEP-utilisers_N"/>
    <property type="match status" value="1"/>
</dbReference>
<comment type="similarity">
    <text evidence="5 17">Belongs to the PEP-utilizing enzyme family.</text>
</comment>
<dbReference type="InterPro" id="IPR006318">
    <property type="entry name" value="PTS_EI-like"/>
</dbReference>
<evidence type="ECO:0000256" key="18">
    <source>
        <dbReference type="PIRSR" id="PIRSR000732-1"/>
    </source>
</evidence>
<dbReference type="GO" id="GO:0009401">
    <property type="term" value="P:phosphoenolpyruvate-dependent sugar phosphotransferase system"/>
    <property type="evidence" value="ECO:0007669"/>
    <property type="project" value="UniProtKB-KW"/>
</dbReference>
<evidence type="ECO:0000256" key="13">
    <source>
        <dbReference type="ARBA" id="ARBA00022723"/>
    </source>
</evidence>
<dbReference type="STRING" id="525309.HMPREF0494_2212"/>
<dbReference type="SUPFAM" id="SSF52009">
    <property type="entry name" value="Phosphohistidine domain"/>
    <property type="match status" value="1"/>
</dbReference>
<gene>
    <name evidence="24" type="primary">ptsP</name>
    <name evidence="25" type="ORF">FC31_GL001061</name>
    <name evidence="24" type="ORF">HMPREF0494_2212</name>
</gene>
<evidence type="ECO:0000256" key="11">
    <source>
        <dbReference type="ARBA" id="ARBA00022679"/>
    </source>
</evidence>
<dbReference type="PATRIC" id="fig|525309.8.peg.1071"/>
<dbReference type="EMBL" id="ACLL01000071">
    <property type="protein sequence ID" value="EEW52622.1"/>
    <property type="molecule type" value="Genomic_DNA"/>
</dbReference>
<evidence type="ECO:0000313" key="26">
    <source>
        <dbReference type="Proteomes" id="UP000003675"/>
    </source>
</evidence>
<evidence type="ECO:0000259" key="21">
    <source>
        <dbReference type="Pfam" id="PF00391"/>
    </source>
</evidence>
<keyword evidence="9 17" id="KW-0963">Cytoplasm</keyword>
<evidence type="ECO:0000313" key="27">
    <source>
        <dbReference type="Proteomes" id="UP000051883"/>
    </source>
</evidence>
<organism evidence="24 26">
    <name type="scientific">Limosilactobacillus antri DSM 16041</name>
    <dbReference type="NCBI Taxonomy" id="525309"/>
    <lineage>
        <taxon>Bacteria</taxon>
        <taxon>Bacillati</taxon>
        <taxon>Bacillota</taxon>
        <taxon>Bacilli</taxon>
        <taxon>Lactobacillales</taxon>
        <taxon>Lactobacillaceae</taxon>
        <taxon>Limosilactobacillus</taxon>
    </lineage>
</organism>
<evidence type="ECO:0000256" key="10">
    <source>
        <dbReference type="ARBA" id="ARBA00022597"/>
    </source>
</evidence>
<dbReference type="InterPro" id="IPR050499">
    <property type="entry name" value="PEP-utilizing_PTS_enzyme"/>
</dbReference>
<keyword evidence="13 17" id="KW-0479">Metal-binding</keyword>
<evidence type="ECO:0000256" key="3">
    <source>
        <dbReference type="ARBA" id="ARBA00002728"/>
    </source>
</evidence>
<protein>
    <recommendedName>
        <fullName evidence="7 17">Phosphoenolpyruvate-protein phosphotransferase</fullName>
        <ecNumber evidence="6 17">2.7.3.9</ecNumber>
    </recommendedName>
    <alternativeName>
        <fullName evidence="16 17">Phosphotransferase system, enzyme I</fullName>
    </alternativeName>
</protein>
<dbReference type="GO" id="GO:0046872">
    <property type="term" value="F:metal ion binding"/>
    <property type="evidence" value="ECO:0007669"/>
    <property type="project" value="UniProtKB-KW"/>
</dbReference>
<evidence type="ECO:0000259" key="23">
    <source>
        <dbReference type="Pfam" id="PF05524"/>
    </source>
</evidence>
<proteinExistence type="inferred from homology"/>
<dbReference type="eggNOG" id="COG1080">
    <property type="taxonomic scope" value="Bacteria"/>
</dbReference>
<evidence type="ECO:0000313" key="25">
    <source>
        <dbReference type="EMBL" id="KRK56942.1"/>
    </source>
</evidence>
<feature type="active site" description="Proton donor" evidence="18">
    <location>
        <position position="504"/>
    </location>
</feature>
<feature type="domain" description="PEP-utilising enzyme mobile" evidence="21">
    <location>
        <begin position="155"/>
        <end position="227"/>
    </location>
</feature>
<comment type="cofactor">
    <cofactor evidence="2 17 20">
        <name>Mg(2+)</name>
        <dbReference type="ChEBI" id="CHEBI:18420"/>
    </cofactor>
</comment>
<evidence type="ECO:0000256" key="12">
    <source>
        <dbReference type="ARBA" id="ARBA00022683"/>
    </source>
</evidence>
<dbReference type="EMBL" id="AZDK01000027">
    <property type="protein sequence ID" value="KRK56942.1"/>
    <property type="molecule type" value="Genomic_DNA"/>
</dbReference>
<evidence type="ECO:0000256" key="16">
    <source>
        <dbReference type="ARBA" id="ARBA00033235"/>
    </source>
</evidence>
<dbReference type="PRINTS" id="PR01736">
    <property type="entry name" value="PHPHTRNFRASE"/>
</dbReference>
<dbReference type="InterPro" id="IPR008731">
    <property type="entry name" value="PTS_EIN"/>
</dbReference>
<dbReference type="GO" id="GO:0008965">
    <property type="term" value="F:phosphoenolpyruvate-protein phosphotransferase activity"/>
    <property type="evidence" value="ECO:0007669"/>
    <property type="project" value="UniProtKB-EC"/>
</dbReference>
<dbReference type="InterPro" id="IPR015813">
    <property type="entry name" value="Pyrv/PenolPyrv_kinase-like_dom"/>
</dbReference>
<dbReference type="InterPro" id="IPR008279">
    <property type="entry name" value="PEP-util_enz_mobile_dom"/>
</dbReference>
<dbReference type="InterPro" id="IPR036637">
    <property type="entry name" value="Phosphohistidine_dom_sf"/>
</dbReference>
<dbReference type="PROSITE" id="PS00742">
    <property type="entry name" value="PEP_ENZYMES_2"/>
    <property type="match status" value="1"/>
</dbReference>
<dbReference type="Gene3D" id="3.50.30.10">
    <property type="entry name" value="Phosphohistidine domain"/>
    <property type="match status" value="1"/>
</dbReference>
<evidence type="ECO:0000256" key="15">
    <source>
        <dbReference type="ARBA" id="ARBA00022842"/>
    </source>
</evidence>
<keyword evidence="27" id="KW-1185">Reference proteome</keyword>
<dbReference type="Proteomes" id="UP000051883">
    <property type="component" value="Unassembled WGS sequence"/>
</dbReference>
<feature type="binding site" evidence="20">
    <location>
        <position position="457"/>
    </location>
    <ligand>
        <name>Mg(2+)</name>
        <dbReference type="ChEBI" id="CHEBI:18420"/>
    </ligand>
</feature>
<dbReference type="Pfam" id="PF00391">
    <property type="entry name" value="PEP-utilizers"/>
    <property type="match status" value="1"/>
</dbReference>
<sequence length="576" mass="63862">MSLLLNGLAASNGIAIAPAYLLVGSDLSVQKQHTNDKDHEVTRLHDSFAFSRQELRRIRDQAHERLGQRAATVVDTQLAMLGDPALFAMMRQKIMQSGVTAEWAVKRTADHYLTIFEKQNDNDYLQARGTAMRDVTKRLLSHLLAVELPDPQKLDHRAIIVAQNITPTDTAQFDRRYVAGLVTDTGGRTSHFTIMSRTLSLPVVVGTKTATAEIKNGDLLIVDGIHGKVLVRPTEDEVERYRLLAGKFAREQEAWGAVRNQQTISADGRHFEVAANVGTLADLEDARKNGAEGIGLLRTEFLYMNQSRLPSEEEQFRAYKQFVAGMNEKQVVARTLDVGGDKRLGMVPLPAEANPYLGFRAIRVGLARPEILRPQLRALLRASVYGRLAIMFPMVATLEEFHRARAILEEERTRLSTAGVPLAQDIELGMMLEIPAVAMMADVFAPEVDFFSIGSNDLVQYLFAADRGNPQVAYLYQELHPAVLRTVKRVIDAAHAEGKWVGMCGEMAGNPLAAPLLMGMGLDEFSMSSNRILQIRSLIKKLNTRQLQPLVHRALNARSATEVTDLVRSAVQDLAD</sequence>
<dbReference type="SUPFAM" id="SSF51621">
    <property type="entry name" value="Phosphoenolpyruvate/pyruvate domain"/>
    <property type="match status" value="1"/>
</dbReference>
<accession>C8PA68</accession>
<keyword evidence="14 17" id="KW-0418">Kinase</keyword>
<dbReference type="RefSeq" id="WP_007124490.1">
    <property type="nucleotide sequence ID" value="NZ_AZDK01000027.1"/>
</dbReference>
<evidence type="ECO:0000256" key="14">
    <source>
        <dbReference type="ARBA" id="ARBA00022777"/>
    </source>
</evidence>
<evidence type="ECO:0000256" key="19">
    <source>
        <dbReference type="PIRSR" id="PIRSR000732-2"/>
    </source>
</evidence>
<evidence type="ECO:0000313" key="24">
    <source>
        <dbReference type="EMBL" id="EEW52622.1"/>
    </source>
</evidence>
<feature type="binding site" evidence="19">
    <location>
        <position position="298"/>
    </location>
    <ligand>
        <name>phosphoenolpyruvate</name>
        <dbReference type="ChEBI" id="CHEBI:58702"/>
    </ligand>
</feature>
<evidence type="ECO:0000256" key="8">
    <source>
        <dbReference type="ARBA" id="ARBA00022448"/>
    </source>
</evidence>
<dbReference type="Gene3D" id="1.10.274.10">
    <property type="entry name" value="PtsI, HPr-binding domain"/>
    <property type="match status" value="1"/>
</dbReference>
<dbReference type="GO" id="GO:0016301">
    <property type="term" value="F:kinase activity"/>
    <property type="evidence" value="ECO:0007669"/>
    <property type="project" value="UniProtKB-KW"/>
</dbReference>
<dbReference type="GO" id="GO:0005737">
    <property type="term" value="C:cytoplasm"/>
    <property type="evidence" value="ECO:0007669"/>
    <property type="project" value="UniProtKB-SubCell"/>
</dbReference>
<evidence type="ECO:0000256" key="17">
    <source>
        <dbReference type="PIRNR" id="PIRNR000732"/>
    </source>
</evidence>
<dbReference type="OrthoDB" id="9765468at2"/>
<feature type="binding site" evidence="19">
    <location>
        <begin position="456"/>
        <end position="457"/>
    </location>
    <ligand>
        <name>phosphoenolpyruvate</name>
        <dbReference type="ChEBI" id="CHEBI:58702"/>
    </ligand>
</feature>
<dbReference type="Proteomes" id="UP000003675">
    <property type="component" value="Unassembled WGS sequence"/>
</dbReference>
<feature type="binding site" evidence="20">
    <location>
        <position position="433"/>
    </location>
    <ligand>
        <name>Mg(2+)</name>
        <dbReference type="ChEBI" id="CHEBI:18420"/>
    </ligand>
</feature>
<evidence type="ECO:0000259" key="22">
    <source>
        <dbReference type="Pfam" id="PF02896"/>
    </source>
</evidence>
<feature type="active site" description="Tele-phosphohistidine intermediate" evidence="18">
    <location>
        <position position="191"/>
    </location>
</feature>
<evidence type="ECO:0000256" key="9">
    <source>
        <dbReference type="ARBA" id="ARBA00022490"/>
    </source>
</evidence>
<dbReference type="HOGENOM" id="CLU_007308_7_0_9"/>
<comment type="subcellular location">
    <subcellularLocation>
        <location evidence="4 17">Cytoplasm</location>
    </subcellularLocation>
</comment>
<dbReference type="PANTHER" id="PTHR46244:SF3">
    <property type="entry name" value="PHOSPHOENOLPYRUVATE-PROTEIN PHOSPHOTRANSFERASE"/>
    <property type="match status" value="1"/>
</dbReference>
<dbReference type="InterPro" id="IPR040442">
    <property type="entry name" value="Pyrv_kinase-like_dom_sf"/>
</dbReference>
<dbReference type="EC" id="2.7.3.9" evidence="6 17"/>
<feature type="binding site" evidence="19">
    <location>
        <position position="467"/>
    </location>
    <ligand>
        <name>phosphoenolpyruvate</name>
        <dbReference type="ChEBI" id="CHEBI:58702"/>
    </ligand>
</feature>
<dbReference type="PANTHER" id="PTHR46244">
    <property type="entry name" value="PHOSPHOENOLPYRUVATE-PROTEIN PHOSPHOTRANSFERASE"/>
    <property type="match status" value="1"/>
</dbReference>
<dbReference type="InterPro" id="IPR036618">
    <property type="entry name" value="PtsI_HPr-bd_sf"/>
</dbReference>
<keyword evidence="8 17" id="KW-0813">Transport</keyword>
<feature type="domain" description="PEP-utilising enzyme C-terminal" evidence="22">
    <location>
        <begin position="254"/>
        <end position="543"/>
    </location>
</feature>
<dbReference type="InterPro" id="IPR000121">
    <property type="entry name" value="PEP_util_C"/>
</dbReference>
<feature type="domain" description="Phosphotransferase system enzyme I N-terminal" evidence="23">
    <location>
        <begin position="6"/>
        <end position="128"/>
    </location>
</feature>
<evidence type="ECO:0000256" key="5">
    <source>
        <dbReference type="ARBA" id="ARBA00007837"/>
    </source>
</evidence>
<dbReference type="Gene3D" id="3.20.20.60">
    <property type="entry name" value="Phosphoenolpyruvate-binding domains"/>
    <property type="match status" value="1"/>
</dbReference>
<reference evidence="24 26" key="1">
    <citation type="submission" date="2009-09" db="EMBL/GenBank/DDBJ databases">
        <authorList>
            <person name="Qin X."/>
            <person name="Bachman B."/>
            <person name="Battles P."/>
            <person name="Bell A."/>
            <person name="Bess C."/>
            <person name="Bickham C."/>
            <person name="Chaboub L."/>
            <person name="Chen D."/>
            <person name="Coyle M."/>
            <person name="Deiros D.R."/>
            <person name="Dinh H."/>
            <person name="Forbes L."/>
            <person name="Fowler G."/>
            <person name="Francisco L."/>
            <person name="Fu Q."/>
            <person name="Gubbala S."/>
            <person name="Hale W."/>
            <person name="Han Y."/>
            <person name="Hemphill L."/>
            <person name="Highlander S.K."/>
            <person name="Hirani K."/>
            <person name="Hogues M."/>
            <person name="Jackson L."/>
            <person name="Jakkamsetti A."/>
            <person name="Javaid M."/>
            <person name="Jiang H."/>
            <person name="Korchina V."/>
            <person name="Kovar C."/>
            <person name="Lara F."/>
            <person name="Lee S."/>
            <person name="Mata R."/>
            <person name="Mathew T."/>
            <person name="Moen C."/>
            <person name="Morales K."/>
            <person name="Munidasa M."/>
            <person name="Nazareth L."/>
            <person name="Ngo R."/>
            <person name="Nguyen L."/>
            <person name="Okwuonu G."/>
            <person name="Ongeri F."/>
            <person name="Patil S."/>
            <person name="Petrosino J."/>
            <person name="Pham C."/>
            <person name="Pham P."/>
            <person name="Pu L.-L."/>
            <person name="Puazo M."/>
            <person name="Raj R."/>
            <person name="Reid J."/>
            <person name="Rouhana J."/>
            <person name="Saada N."/>
            <person name="Shang Y."/>
            <person name="Simmons D."/>
            <person name="Thornton R."/>
            <person name="Warren J."/>
            <person name="Weissenberger G."/>
            <person name="Zhang J."/>
            <person name="Zhang L."/>
            <person name="Zhou C."/>
            <person name="Zhu D."/>
            <person name="Muzny D."/>
            <person name="Worley K."/>
            <person name="Gibbs R."/>
        </authorList>
    </citation>
    <scope>NUCLEOTIDE SEQUENCE [LARGE SCALE GENOMIC DNA]</scope>
    <source>
        <strain evidence="24 26">DSM 16041</strain>
    </source>
</reference>
<keyword evidence="24" id="KW-0670">Pyruvate</keyword>
<keyword evidence="12 17" id="KW-0598">Phosphotransferase system</keyword>
<evidence type="ECO:0000256" key="7">
    <source>
        <dbReference type="ARBA" id="ARBA00016544"/>
    </source>
</evidence>
<evidence type="ECO:0000256" key="4">
    <source>
        <dbReference type="ARBA" id="ARBA00004496"/>
    </source>
</evidence>
<dbReference type="AlphaFoldDB" id="C8PA68"/>
<reference evidence="25 27" key="2">
    <citation type="journal article" date="2015" name="Genome Announc.">
        <title>Expanding the biotechnology potential of lactobacilli through comparative genomics of 213 strains and associated genera.</title>
        <authorList>
            <person name="Sun Z."/>
            <person name="Harris H.M."/>
            <person name="McCann A."/>
            <person name="Guo C."/>
            <person name="Argimon S."/>
            <person name="Zhang W."/>
            <person name="Yang X."/>
            <person name="Jeffery I.B."/>
            <person name="Cooney J.C."/>
            <person name="Kagawa T.F."/>
            <person name="Liu W."/>
            <person name="Song Y."/>
            <person name="Salvetti E."/>
            <person name="Wrobel A."/>
            <person name="Rasinkangas P."/>
            <person name="Parkhill J."/>
            <person name="Rea M.C."/>
            <person name="O'Sullivan O."/>
            <person name="Ritari J."/>
            <person name="Douillard F.P."/>
            <person name="Paul Ross R."/>
            <person name="Yang R."/>
            <person name="Briner A.E."/>
            <person name="Felis G.E."/>
            <person name="de Vos W.M."/>
            <person name="Barrangou R."/>
            <person name="Klaenhammer T.R."/>
            <person name="Caufield P.W."/>
            <person name="Cui Y."/>
            <person name="Zhang H."/>
            <person name="O'Toole P.W."/>
        </authorList>
    </citation>
    <scope>NUCLEOTIDE SEQUENCE [LARGE SCALE GENOMIC DNA]</scope>
    <source>
        <strain evidence="25 27">DSM 16041</strain>
    </source>
</reference>
<comment type="catalytic activity">
    <reaction evidence="1 17">
        <text>L-histidyl-[protein] + phosphoenolpyruvate = N(pros)-phospho-L-histidyl-[protein] + pyruvate</text>
        <dbReference type="Rhea" id="RHEA:23880"/>
        <dbReference type="Rhea" id="RHEA-COMP:9745"/>
        <dbReference type="Rhea" id="RHEA-COMP:9746"/>
        <dbReference type="ChEBI" id="CHEBI:15361"/>
        <dbReference type="ChEBI" id="CHEBI:29979"/>
        <dbReference type="ChEBI" id="CHEBI:58702"/>
        <dbReference type="ChEBI" id="CHEBI:64837"/>
        <dbReference type="EC" id="2.7.3.9"/>
    </reaction>
</comment>
<keyword evidence="11 17" id="KW-0808">Transferase</keyword>
<dbReference type="PIRSF" id="PIRSF000732">
    <property type="entry name" value="PTS_enzyme_I"/>
    <property type="match status" value="1"/>
</dbReference>
<dbReference type="Pfam" id="PF02896">
    <property type="entry name" value="PEP-utilizers_C"/>
    <property type="match status" value="1"/>
</dbReference>
<keyword evidence="15 17" id="KW-0460">Magnesium</keyword>
<keyword evidence="10 17" id="KW-0762">Sugar transport</keyword>
<name>C8PA68_9LACO</name>
<dbReference type="NCBIfam" id="TIGR01417">
    <property type="entry name" value="PTS_I_fam"/>
    <property type="match status" value="1"/>
</dbReference>
<evidence type="ECO:0000256" key="20">
    <source>
        <dbReference type="PIRSR" id="PIRSR000732-3"/>
    </source>
</evidence>
<evidence type="ECO:0000256" key="6">
    <source>
        <dbReference type="ARBA" id="ARBA00012232"/>
    </source>
</evidence>
<evidence type="ECO:0000256" key="1">
    <source>
        <dbReference type="ARBA" id="ARBA00000683"/>
    </source>
</evidence>
<dbReference type="InterPro" id="IPR023151">
    <property type="entry name" value="PEP_util_CS"/>
</dbReference>
<dbReference type="InterPro" id="IPR024692">
    <property type="entry name" value="PTS_EI"/>
</dbReference>
<comment type="function">
    <text evidence="3 17">General (non sugar-specific) component of the phosphoenolpyruvate-dependent sugar phosphotransferase system (sugar PTS). This major carbohydrate active-transport system catalyzes the phosphorylation of incoming sugar substrates concomitantly with their translocation across the cell membrane. Enzyme I transfers the phosphoryl group from phosphoenolpyruvate (PEP) to the phosphoryl carrier protein (HPr).</text>
</comment>
<comment type="caution">
    <text evidence="24">The sequence shown here is derived from an EMBL/GenBank/DDBJ whole genome shotgun (WGS) entry which is preliminary data.</text>
</comment>
<dbReference type="SUPFAM" id="SSF47831">
    <property type="entry name" value="Enzyme I of the PEP:sugar phosphotransferase system HPr-binding (sub)domain"/>
    <property type="match status" value="1"/>
</dbReference>
<feature type="binding site" evidence="19">
    <location>
        <position position="334"/>
    </location>
    <ligand>
        <name>phosphoenolpyruvate</name>
        <dbReference type="ChEBI" id="CHEBI:58702"/>
    </ligand>
</feature>
<evidence type="ECO:0000256" key="2">
    <source>
        <dbReference type="ARBA" id="ARBA00001946"/>
    </source>
</evidence>